<dbReference type="InterPro" id="IPR011990">
    <property type="entry name" value="TPR-like_helical_dom_sf"/>
</dbReference>
<dbReference type="EMBL" id="JBHSPR010000100">
    <property type="protein sequence ID" value="MFC6023634.1"/>
    <property type="molecule type" value="Genomic_DNA"/>
</dbReference>
<dbReference type="InterPro" id="IPR050767">
    <property type="entry name" value="Sel1_AlgK"/>
</dbReference>
<evidence type="ECO:0000313" key="2">
    <source>
        <dbReference type="Proteomes" id="UP001596203"/>
    </source>
</evidence>
<dbReference type="PANTHER" id="PTHR11102">
    <property type="entry name" value="SEL-1-LIKE PROTEIN"/>
    <property type="match status" value="1"/>
</dbReference>
<dbReference type="Pfam" id="PF13176">
    <property type="entry name" value="TPR_7"/>
    <property type="match status" value="1"/>
</dbReference>
<sequence length="992" mass="106694">MSSDRTRTGRVRPRPLEAPALPAGPLRSLKAAIYDLYLRAETPTLDEIEAEIDTLALELVSLLRSSTIDQDQAEAEADALVGAAPRRDTISRIIASPRIPPNQSDVVAVAVALTRLAGGVPGPDVRKSVTALVEQIRRLWLAARSAPPLPRLGKLIRDCTPLALEVHRAIEVPGRGGGLPVLPPYVPRAHDALVESVIAAATAGTSRMVTLVGASSTGKTRACWESIGRLSSQWRLWHPIDPSRPAAAAEALDEVGPYTVVWLNEAQHYLLTADPALGERISAKLRTLLDDADRAPTLVMATMWPQYWARLTTRPGADDQDPFAQARDLLSGTDIAVPDSFTSIDMQALAEKADNDPRMRHAAKHADNGRITQHLAGVPELLQRYRNAPPSARAVIHTAIDARRLGHPLAIPRTLLEQAAPGYLSEHDWQQAGDDWLEAALAHSATPCHGVPGPLTPIRSRVGEPTPGGQPHYRLADYLEQIGRNERAGVFPPAAFWLAIAATVTDPQILRTLGKQAEQRGRYHRATLLYRRAAEQGDISVLGDVVRLLEQAGDHLDAEALAVQAADCGDISALGRLARLREQAGDHTGAETLYGKAVDRGNVYALLRLALLREQAGDRCGAEAVAVQAAERGNISALLNLARLREQSGDHSGAEALYGQAVERGNTYALADLIRLREQAGDQSGADALAAQAADRGNVYALLRLALLREQAGDRCGAEAVAVQAAQRGNISALLNLARLREQSGDHSGAELLYRQAIEHDNASPLRHLAWLREQAGDDLGAEGLYRQAADRGDTSALRRLAWLREQSGDHPGAEALAVDAADRGNSTALRHLAWLREQAGDDLGAEGLYRQAADRGDAVALGHLAWLRKQAGDDLGAEGLYRQAADRGDTIALGHLARLRERAGDHGNAEALAMQAADRGDITALRHLARLRERAGDHPGAETLYRRAVNRGNIYVLGDLARLRGRTGDQAGMDRIRRLGLADDGSPSSGL</sequence>
<name>A0ABW1KS41_9ACTN</name>
<dbReference type="SUPFAM" id="SSF81901">
    <property type="entry name" value="HCP-like"/>
    <property type="match status" value="2"/>
</dbReference>
<dbReference type="SMART" id="SM00028">
    <property type="entry name" value="TPR"/>
    <property type="match status" value="5"/>
</dbReference>
<evidence type="ECO:0000313" key="1">
    <source>
        <dbReference type="EMBL" id="MFC6023634.1"/>
    </source>
</evidence>
<reference evidence="2" key="1">
    <citation type="journal article" date="2019" name="Int. J. Syst. Evol. Microbiol.">
        <title>The Global Catalogue of Microorganisms (GCM) 10K type strain sequencing project: providing services to taxonomists for standard genome sequencing and annotation.</title>
        <authorList>
            <consortium name="The Broad Institute Genomics Platform"/>
            <consortium name="The Broad Institute Genome Sequencing Center for Infectious Disease"/>
            <person name="Wu L."/>
            <person name="Ma J."/>
        </authorList>
    </citation>
    <scope>NUCLEOTIDE SEQUENCE [LARGE SCALE GENOMIC DNA]</scope>
    <source>
        <strain evidence="2">ZS-35-S2</strain>
    </source>
</reference>
<gene>
    <name evidence="1" type="ORF">ACFP2T_46710</name>
</gene>
<comment type="caution">
    <text evidence="1">The sequence shown here is derived from an EMBL/GenBank/DDBJ whole genome shotgun (WGS) entry which is preliminary data.</text>
</comment>
<dbReference type="RefSeq" id="WP_377434189.1">
    <property type="nucleotide sequence ID" value="NZ_JBHSPR010000100.1"/>
</dbReference>
<proteinExistence type="predicted"/>
<dbReference type="Gene3D" id="1.25.40.10">
    <property type="entry name" value="Tetratricopeptide repeat domain"/>
    <property type="match status" value="4"/>
</dbReference>
<keyword evidence="2" id="KW-1185">Reference proteome</keyword>
<dbReference type="InterPro" id="IPR019734">
    <property type="entry name" value="TPR_rpt"/>
</dbReference>
<dbReference type="PANTHER" id="PTHR11102:SF160">
    <property type="entry name" value="ERAD-ASSOCIATED E3 UBIQUITIN-PROTEIN LIGASE COMPONENT HRD3"/>
    <property type="match status" value="1"/>
</dbReference>
<protein>
    <submittedName>
        <fullName evidence="1">Tetratricopeptide repeat protein</fullName>
    </submittedName>
</protein>
<dbReference type="Proteomes" id="UP001596203">
    <property type="component" value="Unassembled WGS sequence"/>
</dbReference>
<accession>A0ABW1KS41</accession>
<organism evidence="1 2">
    <name type="scientific">Plantactinospora solaniradicis</name>
    <dbReference type="NCBI Taxonomy" id="1723736"/>
    <lineage>
        <taxon>Bacteria</taxon>
        <taxon>Bacillati</taxon>
        <taxon>Actinomycetota</taxon>
        <taxon>Actinomycetes</taxon>
        <taxon>Micromonosporales</taxon>
        <taxon>Micromonosporaceae</taxon>
        <taxon>Plantactinospora</taxon>
    </lineage>
</organism>